<feature type="transmembrane region" description="Helical" evidence="6">
    <location>
        <begin position="255"/>
        <end position="275"/>
    </location>
</feature>
<feature type="domain" description="EamA" evidence="7">
    <location>
        <begin position="14"/>
        <end position="146"/>
    </location>
</feature>
<feature type="transmembrane region" description="Helical" evidence="6">
    <location>
        <begin position="12"/>
        <end position="36"/>
    </location>
</feature>
<accession>A0ABV8STE4</accession>
<evidence type="ECO:0000256" key="3">
    <source>
        <dbReference type="ARBA" id="ARBA00022692"/>
    </source>
</evidence>
<evidence type="ECO:0000256" key="4">
    <source>
        <dbReference type="ARBA" id="ARBA00022989"/>
    </source>
</evidence>
<feature type="transmembrane region" description="Helical" evidence="6">
    <location>
        <begin position="100"/>
        <end position="122"/>
    </location>
</feature>
<comment type="similarity">
    <text evidence="2">Belongs to the EamA transporter family.</text>
</comment>
<feature type="domain" description="EamA" evidence="7">
    <location>
        <begin position="161"/>
        <end position="297"/>
    </location>
</feature>
<evidence type="ECO:0000313" key="8">
    <source>
        <dbReference type="EMBL" id="MFC4310716.1"/>
    </source>
</evidence>
<keyword evidence="9" id="KW-1185">Reference proteome</keyword>
<sequence>MSLPATSTRLSVGMLAAFAAIYFFWGTTYLAIAVAIRDIPPLISGSMRFVLAAFVMYVWLRWRDAKPLANVDLKMAALAGVLLSGIGNGFVVWAQQGIPSGIAALTVAAMPVIVLLLDWAFFSKRAPTGQALLGTAVALIGVVTIVTHTRSISGEAHPLYVVALLLATVGWSFGTLIQKRVVQPGAVLSFTCAQMFFGGLFQLFLSVVDGEWAHFDPSAVTWSSLGAVAYLVVFGSILGLNCYLWLLTKVAAPKVATYALVNPVVALLLGAAILGEPLTSLVIMATVLVLVGVGLVVFQGVLNPSRLRSFVSRRGPAIAPGE</sequence>
<keyword evidence="4 6" id="KW-1133">Transmembrane helix</keyword>
<organism evidence="8 9">
    <name type="scientific">Steroidobacter flavus</name>
    <dbReference type="NCBI Taxonomy" id="1842136"/>
    <lineage>
        <taxon>Bacteria</taxon>
        <taxon>Pseudomonadati</taxon>
        <taxon>Pseudomonadota</taxon>
        <taxon>Gammaproteobacteria</taxon>
        <taxon>Steroidobacterales</taxon>
        <taxon>Steroidobacteraceae</taxon>
        <taxon>Steroidobacter</taxon>
    </lineage>
</organism>
<keyword evidence="5 6" id="KW-0472">Membrane</keyword>
<evidence type="ECO:0000256" key="6">
    <source>
        <dbReference type="SAM" id="Phobius"/>
    </source>
</evidence>
<feature type="transmembrane region" description="Helical" evidence="6">
    <location>
        <begin position="42"/>
        <end position="60"/>
    </location>
</feature>
<dbReference type="InterPro" id="IPR050638">
    <property type="entry name" value="AA-Vitamin_Transporters"/>
</dbReference>
<feature type="transmembrane region" description="Helical" evidence="6">
    <location>
        <begin position="159"/>
        <end position="177"/>
    </location>
</feature>
<comment type="subcellular location">
    <subcellularLocation>
        <location evidence="1">Membrane</location>
        <topology evidence="1">Multi-pass membrane protein</topology>
    </subcellularLocation>
</comment>
<dbReference type="InterPro" id="IPR000620">
    <property type="entry name" value="EamA_dom"/>
</dbReference>
<evidence type="ECO:0000313" key="9">
    <source>
        <dbReference type="Proteomes" id="UP001595904"/>
    </source>
</evidence>
<name>A0ABV8STE4_9GAMM</name>
<comment type="caution">
    <text evidence="8">The sequence shown here is derived from an EMBL/GenBank/DDBJ whole genome shotgun (WGS) entry which is preliminary data.</text>
</comment>
<protein>
    <submittedName>
        <fullName evidence="8">EamA family transporter</fullName>
    </submittedName>
</protein>
<dbReference type="SUPFAM" id="SSF103481">
    <property type="entry name" value="Multidrug resistance efflux transporter EmrE"/>
    <property type="match status" value="2"/>
</dbReference>
<gene>
    <name evidence="8" type="ORF">ACFPN2_16605</name>
</gene>
<dbReference type="Pfam" id="PF00892">
    <property type="entry name" value="EamA"/>
    <property type="match status" value="2"/>
</dbReference>
<feature type="transmembrane region" description="Helical" evidence="6">
    <location>
        <begin position="186"/>
        <end position="207"/>
    </location>
</feature>
<reference evidence="9" key="1">
    <citation type="journal article" date="2019" name="Int. J. Syst. Evol. Microbiol.">
        <title>The Global Catalogue of Microorganisms (GCM) 10K type strain sequencing project: providing services to taxonomists for standard genome sequencing and annotation.</title>
        <authorList>
            <consortium name="The Broad Institute Genomics Platform"/>
            <consortium name="The Broad Institute Genome Sequencing Center for Infectious Disease"/>
            <person name="Wu L."/>
            <person name="Ma J."/>
        </authorList>
    </citation>
    <scope>NUCLEOTIDE SEQUENCE [LARGE SCALE GENOMIC DNA]</scope>
    <source>
        <strain evidence="9">CGMCC 1.10759</strain>
    </source>
</reference>
<feature type="transmembrane region" description="Helical" evidence="6">
    <location>
        <begin position="129"/>
        <end position="147"/>
    </location>
</feature>
<evidence type="ECO:0000259" key="7">
    <source>
        <dbReference type="Pfam" id="PF00892"/>
    </source>
</evidence>
<proteinExistence type="inferred from homology"/>
<feature type="transmembrane region" description="Helical" evidence="6">
    <location>
        <begin position="72"/>
        <end position="94"/>
    </location>
</feature>
<evidence type="ECO:0000256" key="1">
    <source>
        <dbReference type="ARBA" id="ARBA00004141"/>
    </source>
</evidence>
<dbReference type="EMBL" id="JBHSDU010000003">
    <property type="protein sequence ID" value="MFC4310716.1"/>
    <property type="molecule type" value="Genomic_DNA"/>
</dbReference>
<evidence type="ECO:0000256" key="5">
    <source>
        <dbReference type="ARBA" id="ARBA00023136"/>
    </source>
</evidence>
<dbReference type="PANTHER" id="PTHR32322:SF2">
    <property type="entry name" value="EAMA DOMAIN-CONTAINING PROTEIN"/>
    <property type="match status" value="1"/>
</dbReference>
<evidence type="ECO:0000256" key="2">
    <source>
        <dbReference type="ARBA" id="ARBA00007362"/>
    </source>
</evidence>
<feature type="transmembrane region" description="Helical" evidence="6">
    <location>
        <begin position="227"/>
        <end position="248"/>
    </location>
</feature>
<dbReference type="Proteomes" id="UP001595904">
    <property type="component" value="Unassembled WGS sequence"/>
</dbReference>
<keyword evidence="3 6" id="KW-0812">Transmembrane</keyword>
<dbReference type="InterPro" id="IPR037185">
    <property type="entry name" value="EmrE-like"/>
</dbReference>
<dbReference type="PANTHER" id="PTHR32322">
    <property type="entry name" value="INNER MEMBRANE TRANSPORTER"/>
    <property type="match status" value="1"/>
</dbReference>
<dbReference type="RefSeq" id="WP_380598436.1">
    <property type="nucleotide sequence ID" value="NZ_JBHSDU010000003.1"/>
</dbReference>
<feature type="transmembrane region" description="Helical" evidence="6">
    <location>
        <begin position="281"/>
        <end position="302"/>
    </location>
</feature>